<evidence type="ECO:0000256" key="7">
    <source>
        <dbReference type="ARBA" id="ARBA00022989"/>
    </source>
</evidence>
<evidence type="ECO:0000259" key="11">
    <source>
        <dbReference type="Pfam" id="PF02687"/>
    </source>
</evidence>
<comment type="similarity">
    <text evidence="2">Belongs to the ABC-4 integral membrane protein family. FtsX subfamily.</text>
</comment>
<dbReference type="InterPro" id="IPR003838">
    <property type="entry name" value="ABC3_permease_C"/>
</dbReference>
<evidence type="ECO:0000256" key="3">
    <source>
        <dbReference type="ARBA" id="ARBA00021907"/>
    </source>
</evidence>
<proteinExistence type="inferred from homology"/>
<reference evidence="13" key="1">
    <citation type="journal article" date="2015" name="Nature">
        <title>Complex archaea that bridge the gap between prokaryotes and eukaryotes.</title>
        <authorList>
            <person name="Spang A."/>
            <person name="Saw J.H."/>
            <person name="Jorgensen S.L."/>
            <person name="Zaremba-Niedzwiedzka K."/>
            <person name="Martijn J."/>
            <person name="Lind A.E."/>
            <person name="van Eijk R."/>
            <person name="Schleper C."/>
            <person name="Guy L."/>
            <person name="Ettema T.J."/>
        </authorList>
    </citation>
    <scope>NUCLEOTIDE SEQUENCE</scope>
</reference>
<dbReference type="PIRSF" id="PIRSF003097">
    <property type="entry name" value="FtsX"/>
    <property type="match status" value="1"/>
</dbReference>
<evidence type="ECO:0000256" key="1">
    <source>
        <dbReference type="ARBA" id="ARBA00004651"/>
    </source>
</evidence>
<dbReference type="InterPro" id="IPR004513">
    <property type="entry name" value="FtsX"/>
</dbReference>
<evidence type="ECO:0000259" key="12">
    <source>
        <dbReference type="Pfam" id="PF18075"/>
    </source>
</evidence>
<dbReference type="GO" id="GO:0005886">
    <property type="term" value="C:plasma membrane"/>
    <property type="evidence" value="ECO:0007669"/>
    <property type="project" value="UniProtKB-SubCell"/>
</dbReference>
<dbReference type="PANTHER" id="PTHR47755:SF1">
    <property type="entry name" value="CELL DIVISION PROTEIN FTSX"/>
    <property type="match status" value="1"/>
</dbReference>
<evidence type="ECO:0000256" key="10">
    <source>
        <dbReference type="SAM" id="Phobius"/>
    </source>
</evidence>
<dbReference type="AlphaFoldDB" id="A0A0F9N6E7"/>
<feature type="domain" description="FtsX extracellular" evidence="12">
    <location>
        <begin position="58"/>
        <end position="144"/>
    </location>
</feature>
<keyword evidence="6 10" id="KW-0812">Transmembrane</keyword>
<evidence type="ECO:0000256" key="9">
    <source>
        <dbReference type="ARBA" id="ARBA00023306"/>
    </source>
</evidence>
<evidence type="ECO:0000256" key="5">
    <source>
        <dbReference type="ARBA" id="ARBA00022618"/>
    </source>
</evidence>
<dbReference type="InterPro" id="IPR040690">
    <property type="entry name" value="FtsX_ECD"/>
</dbReference>
<keyword evidence="5" id="KW-0132">Cell division</keyword>
<gene>
    <name evidence="13" type="ORF">LCGC14_1067190</name>
</gene>
<evidence type="ECO:0000256" key="4">
    <source>
        <dbReference type="ARBA" id="ARBA00022475"/>
    </source>
</evidence>
<evidence type="ECO:0000256" key="6">
    <source>
        <dbReference type="ARBA" id="ARBA00022692"/>
    </source>
</evidence>
<dbReference type="GO" id="GO:0051301">
    <property type="term" value="P:cell division"/>
    <property type="evidence" value="ECO:0007669"/>
    <property type="project" value="UniProtKB-KW"/>
</dbReference>
<organism evidence="13">
    <name type="scientific">marine sediment metagenome</name>
    <dbReference type="NCBI Taxonomy" id="412755"/>
    <lineage>
        <taxon>unclassified sequences</taxon>
        <taxon>metagenomes</taxon>
        <taxon>ecological metagenomes</taxon>
    </lineage>
</organism>
<name>A0A0F9N6E7_9ZZZZ</name>
<evidence type="ECO:0000256" key="2">
    <source>
        <dbReference type="ARBA" id="ARBA00007379"/>
    </source>
</evidence>
<keyword evidence="7 10" id="KW-1133">Transmembrane helix</keyword>
<keyword evidence="9" id="KW-0131">Cell cycle</keyword>
<dbReference type="Pfam" id="PF02687">
    <property type="entry name" value="FtsX"/>
    <property type="match status" value="1"/>
</dbReference>
<keyword evidence="8 10" id="KW-0472">Membrane</keyword>
<comment type="subcellular location">
    <subcellularLocation>
        <location evidence="1">Cell membrane</location>
        <topology evidence="1">Multi-pass membrane protein</topology>
    </subcellularLocation>
</comment>
<protein>
    <recommendedName>
        <fullName evidence="3">Cell division protein FtsX</fullName>
    </recommendedName>
</protein>
<accession>A0A0F9N6E7</accession>
<dbReference type="Pfam" id="PF18075">
    <property type="entry name" value="FtsX_ECD"/>
    <property type="match status" value="1"/>
</dbReference>
<feature type="transmembrane region" description="Helical" evidence="10">
    <location>
        <begin position="20"/>
        <end position="43"/>
    </location>
</feature>
<dbReference type="PANTHER" id="PTHR47755">
    <property type="entry name" value="CELL DIVISION PROTEIN FTSX"/>
    <property type="match status" value="1"/>
</dbReference>
<feature type="transmembrane region" description="Helical" evidence="10">
    <location>
        <begin position="269"/>
        <end position="293"/>
    </location>
</feature>
<sequence length="299" mass="34137">MKIRIIYYLEEAFSSFRHNWVMSFAAILVVLISVLLVGSFIMIGHVVEQIASDIEEKVEIDVYLKDKAPKEDLYSLERKVKAIKDVDSVEFISKKEALEIFKKRNKNNKDLISNIPGNPLPASYRIFLKDPQKIENVATKIKEFSENETTVEEIKYGREFVRKIFAVTRWIRIIMFVLIVFLIFASLALISNTIRLAIYARRKEIAIMRLVGASNWFIRWPYLLEGTLQGLTGAALAIGILASVKYVLQGKLEDQLSWLMTALKVSPIFYQNLLLMLLTAGIVIGAAGSLIALRRYLKT</sequence>
<evidence type="ECO:0000313" key="13">
    <source>
        <dbReference type="EMBL" id="KKN07412.1"/>
    </source>
</evidence>
<comment type="caution">
    <text evidence="13">The sequence shown here is derived from an EMBL/GenBank/DDBJ whole genome shotgun (WGS) entry which is preliminary data.</text>
</comment>
<feature type="transmembrane region" description="Helical" evidence="10">
    <location>
        <begin position="228"/>
        <end position="248"/>
    </location>
</feature>
<feature type="domain" description="ABC3 transporter permease C-terminal" evidence="11">
    <location>
        <begin position="177"/>
        <end position="298"/>
    </location>
</feature>
<dbReference type="NCBIfam" id="NF038347">
    <property type="entry name" value="FtsX_Gpos"/>
    <property type="match status" value="1"/>
</dbReference>
<keyword evidence="4" id="KW-1003">Cell membrane</keyword>
<dbReference type="InterPro" id="IPR058204">
    <property type="entry name" value="FtsX_firmicutes-type"/>
</dbReference>
<feature type="transmembrane region" description="Helical" evidence="10">
    <location>
        <begin position="170"/>
        <end position="194"/>
    </location>
</feature>
<dbReference type="Gene3D" id="3.30.70.3040">
    <property type="match status" value="1"/>
</dbReference>
<dbReference type="EMBL" id="LAZR01004574">
    <property type="protein sequence ID" value="KKN07412.1"/>
    <property type="molecule type" value="Genomic_DNA"/>
</dbReference>
<evidence type="ECO:0000256" key="8">
    <source>
        <dbReference type="ARBA" id="ARBA00023136"/>
    </source>
</evidence>